<feature type="non-terminal residue" evidence="7">
    <location>
        <position position="1773"/>
    </location>
</feature>
<evidence type="ECO:0000256" key="1">
    <source>
        <dbReference type="ARBA" id="ARBA00000451"/>
    </source>
</evidence>
<accession>A0A850XKT3</accession>
<feature type="compositionally biased region" description="Polar residues" evidence="5">
    <location>
        <begin position="1097"/>
        <end position="1113"/>
    </location>
</feature>
<proteinExistence type="predicted"/>
<dbReference type="GO" id="GO:0005813">
    <property type="term" value="C:centrosome"/>
    <property type="evidence" value="ECO:0007669"/>
    <property type="project" value="TreeGrafter"/>
</dbReference>
<comment type="caution">
    <text evidence="7">The sequence shown here is derived from an EMBL/GenBank/DDBJ whole genome shotgun (WGS) entry which is preliminary data.</text>
</comment>
<reference evidence="7" key="1">
    <citation type="submission" date="2019-09" db="EMBL/GenBank/DDBJ databases">
        <title>Bird 10,000 Genomes (B10K) Project - Family phase.</title>
        <authorList>
            <person name="Zhang G."/>
        </authorList>
    </citation>
    <scope>NUCLEOTIDE SEQUENCE</scope>
    <source>
        <strain evidence="7">B10K-DU-008-47</strain>
        <tissue evidence="7">Mixed tissue sample</tissue>
    </source>
</reference>
<dbReference type="GO" id="GO:0004197">
    <property type="term" value="F:cysteine-type endopeptidase activity"/>
    <property type="evidence" value="ECO:0007669"/>
    <property type="project" value="InterPro"/>
</dbReference>
<dbReference type="GO" id="GO:0051307">
    <property type="term" value="P:meiotic chromosome separation"/>
    <property type="evidence" value="ECO:0007669"/>
    <property type="project" value="TreeGrafter"/>
</dbReference>
<dbReference type="PANTHER" id="PTHR12792:SF0">
    <property type="entry name" value="SEPARIN"/>
    <property type="match status" value="1"/>
</dbReference>
<dbReference type="EC" id="3.4.22.49" evidence="2"/>
<evidence type="ECO:0000313" key="8">
    <source>
        <dbReference type="Proteomes" id="UP000653271"/>
    </source>
</evidence>
<keyword evidence="3" id="KW-0378">Hydrolase</keyword>
<evidence type="ECO:0000313" key="7">
    <source>
        <dbReference type="EMBL" id="NWH81005.1"/>
    </source>
</evidence>
<dbReference type="OrthoDB" id="10255632at2759"/>
<evidence type="ECO:0000259" key="6">
    <source>
        <dbReference type="PROSITE" id="PS51700"/>
    </source>
</evidence>
<gene>
    <name evidence="7" type="primary">Espl1</name>
    <name evidence="7" type="ORF">PIACAY_R05148</name>
</gene>
<feature type="region of interest" description="Disordered" evidence="5">
    <location>
        <begin position="971"/>
        <end position="1006"/>
    </location>
</feature>
<evidence type="ECO:0000256" key="5">
    <source>
        <dbReference type="SAM" id="MobiDB-lite"/>
    </source>
</evidence>
<evidence type="ECO:0000256" key="3">
    <source>
        <dbReference type="ARBA" id="ARBA00022801"/>
    </source>
</evidence>
<dbReference type="GO" id="GO:0005634">
    <property type="term" value="C:nucleus"/>
    <property type="evidence" value="ECO:0007669"/>
    <property type="project" value="InterPro"/>
</dbReference>
<sequence>FSREDVLGLCTFTQGYCRVLHQLLERIPSDGAKQKLMVKQLLYHSIQLFANVAYGAFQSCQLTGWLALEQLVAGCGQSVTWMLDALEGLPGSERTKYLNVTVLCAFKLACIFYNQNLHEEASSFCELFCKKLQAEDACMCSETSPAYLHQCFRLQIESYCKLGQLERALQCVVRWLGTLRGPRKELLAEPISLWVRVKTDAAKQGAEELRLRTLKEGLEEHNLDTDTLVTVLFEELKAYKAIRADTGQERYNTLCDLLEICSEESGRLHERALCLVELAQVLCYHSFPQYTECSALESIHEALRLLELVPRSNQKQDQLLDDQAQSVLWLYICTLESKLEKNIERDQRAKCMGLKNLHVLETNDLNYEARQLEDGFLYDGISFNLITETALSKSLDDAFALWKQLLAKPGVPAVRSPEQTVASLHLLAILYKLMAKPLQAVESYLLVRALCSALGDSRGMANALCHITKLLLELECPSYAQLFLEEAESCLQKADSSDNSYLLVQQTCLLLRSQLCCVSHRTEEGVALLLGVLQNPALQKPGKVWYLLQASVLQVVAFYLSLPPARLSPELRQQISGQGWKVPEMALAEAHKLLRSIILALMGTKVLGRQTKPRDVQFLDYGENLLLKWQVLADVLACSKHHVALLSSVELVCRAKAFCLDTIKLAIRLQTTRWCCSFLMLKAQLELQEGDLETSHHDLQQSLFLLESDTKFEAIDKQKGPTKIPHRKGKLEGKEPPNPISEPPGEEEAFLKGPALEFVVTVSEPEKMDALTASPELKSKKRKRLDFLAHPPGCLCHLCSDVVLSALCLRWLLSCAQIELAEGSLTAGLGLIRATLPRCTAVTTRFDAVLQDKLQGTSVSHVPALELLDNLVAAGYATLALQSLGSPWLAEELVEELEMGLTFLASRRPHLPSLEVSRASLLLAKATRAIWRLAKSGDSVDGVFAGSWTCQLPTPTPVEPKASSVLQTLKKDNAQPRKSKMKTAVASATPKPRAKKQQRVKPQAVPSADAFALDDLDSEVPSIVIRPVMPRTPHHSACPPAKARVASSSRVPFTIFSDASLPPAKPQTPPAPKRLGRVKSRLKVTFSDDSDRESPRVTLTQPATRKTSCTQKARPSEHPGPQVSSQSSGSQPRRGQPATRQRGAAEKKKEQTRRRAPSKKMDKENVKKVLDVSFEVLRAYKDEGGAPGRRQLPRHRWKGADEKQEVCKDVLVKQWPGSGDPMSLEGALCTLPAASDIIPLDMVVELLKEAFNCISHCPPAALYSQLCQLLALATGNQDPLSTAFLLSESVSITIRHQLLSIIPRKIHKEQKSARAVVELLSELSLHEESAVQSSPNLASLEGFMFSSTGLGPEMRDDFQRQLQQIPSGVTVCVLTLTSVQLGAVGDTLLLTRLEKDTAPITIRIPKVPLHSLLSEFDAILKEQKKAISCTDKQSWWLCRFEMDRRMKSIIETMERQVLGCWQSALIPSGPEQPRLAKEAACLLPRLHQCGWKDAEPGLLQVLSRGRIAGELSCCFIHAHPFLLWLQVLLNAAPLLTPQDVQALAFSLCPGQPREAQLLLQEAVEKQKAHTGQARGSLVLVLDKHLQKLPWESMECLKAVTVTRLPSLRFLLSYSLAQKRPESVLSRGVNPSSTFYLLNPHRNLPETEKLFRSWFESEPGWKGVTGAIPSPEQMQAALHEHDLYIYEGHGAGAHFLDGHSIARLNCRAVTLLFGCSSAALAVRGNLEGSGIVLKYIMGGWRWSSSRHLWRSSRWCRPSMWKPRTASTCSTRATK</sequence>
<dbReference type="InterPro" id="IPR005314">
    <property type="entry name" value="Peptidase_C50"/>
</dbReference>
<protein>
    <recommendedName>
        <fullName evidence="2">separase</fullName>
        <ecNumber evidence="2">3.4.22.49</ecNumber>
    </recommendedName>
</protein>
<feature type="domain" description="Peptidase C50" evidence="6">
    <location>
        <begin position="1630"/>
        <end position="1725"/>
    </location>
</feature>
<feature type="compositionally biased region" description="Pro residues" evidence="5">
    <location>
        <begin position="1063"/>
        <end position="1072"/>
    </location>
</feature>
<dbReference type="Proteomes" id="UP000653271">
    <property type="component" value="Unassembled WGS sequence"/>
</dbReference>
<comment type="catalytic activity">
    <reaction evidence="1">
        <text>All bonds known to be hydrolyzed by this endopeptidase have arginine in P1 and an acidic residue in P4. P6 is often occupied by an acidic residue or by a hydroxy-amino-acid residue, the phosphorylation of which enhances cleavage.</text>
        <dbReference type="EC" id="3.4.22.49"/>
    </reaction>
</comment>
<feature type="non-terminal residue" evidence="7">
    <location>
        <position position="1"/>
    </location>
</feature>
<keyword evidence="8" id="KW-1185">Reference proteome</keyword>
<feature type="compositionally biased region" description="Low complexity" evidence="5">
    <location>
        <begin position="1119"/>
        <end position="1137"/>
    </location>
</feature>
<dbReference type="GO" id="GO:0072686">
    <property type="term" value="C:mitotic spindle"/>
    <property type="evidence" value="ECO:0007669"/>
    <property type="project" value="TreeGrafter"/>
</dbReference>
<organism evidence="7 8">
    <name type="scientific">Piaya cayana</name>
    <name type="common">Common squirrel cuckoo</name>
    <dbReference type="NCBI Taxonomy" id="33601"/>
    <lineage>
        <taxon>Eukaryota</taxon>
        <taxon>Metazoa</taxon>
        <taxon>Chordata</taxon>
        <taxon>Craniata</taxon>
        <taxon>Vertebrata</taxon>
        <taxon>Euteleostomi</taxon>
        <taxon>Archelosauria</taxon>
        <taxon>Archosauria</taxon>
        <taxon>Dinosauria</taxon>
        <taxon>Saurischia</taxon>
        <taxon>Theropoda</taxon>
        <taxon>Coelurosauria</taxon>
        <taxon>Aves</taxon>
        <taxon>Neognathae</taxon>
        <taxon>Neoaves</taxon>
        <taxon>Otidimorphae</taxon>
        <taxon>Cuculiformes</taxon>
        <taxon>Coccyzidae</taxon>
        <taxon>Piaya</taxon>
    </lineage>
</organism>
<feature type="region of interest" description="Disordered" evidence="5">
    <location>
        <begin position="1056"/>
        <end position="1164"/>
    </location>
</feature>
<dbReference type="EMBL" id="WAAB01022526">
    <property type="protein sequence ID" value="NWH81005.1"/>
    <property type="molecule type" value="Genomic_DNA"/>
</dbReference>
<dbReference type="GO" id="GO:0006508">
    <property type="term" value="P:proteolysis"/>
    <property type="evidence" value="ECO:0007669"/>
    <property type="project" value="InterPro"/>
</dbReference>
<dbReference type="PROSITE" id="PS51700">
    <property type="entry name" value="SEPARIN"/>
    <property type="match status" value="1"/>
</dbReference>
<feature type="region of interest" description="Disordered" evidence="5">
    <location>
        <begin position="717"/>
        <end position="746"/>
    </location>
</feature>
<dbReference type="PANTHER" id="PTHR12792">
    <property type="entry name" value="EXTRA SPINDLE POLES 1-RELATED"/>
    <property type="match status" value="1"/>
</dbReference>
<dbReference type="Pfam" id="PF03568">
    <property type="entry name" value="Separin_C"/>
    <property type="match status" value="1"/>
</dbReference>
<name>A0A850XKT3_PIACA</name>
<evidence type="ECO:0000256" key="4">
    <source>
        <dbReference type="ARBA" id="ARBA00022829"/>
    </source>
</evidence>
<evidence type="ECO:0000256" key="2">
    <source>
        <dbReference type="ARBA" id="ARBA00012489"/>
    </source>
</evidence>
<dbReference type="InterPro" id="IPR030397">
    <property type="entry name" value="SEPARIN_core_dom"/>
</dbReference>
<keyword evidence="4" id="KW-0159">Chromosome partition</keyword>
<dbReference type="GO" id="GO:0005737">
    <property type="term" value="C:cytoplasm"/>
    <property type="evidence" value="ECO:0007669"/>
    <property type="project" value="TreeGrafter"/>
</dbReference>